<dbReference type="PRINTS" id="PR00035">
    <property type="entry name" value="HTHGNTR"/>
</dbReference>
<dbReference type="GO" id="GO:0003677">
    <property type="term" value="F:DNA binding"/>
    <property type="evidence" value="ECO:0007669"/>
    <property type="project" value="UniProtKB-KW"/>
</dbReference>
<accession>A0A1M7ZR74</accession>
<name>A0A1M7ZR74_9HYPH</name>
<reference evidence="6 7" key="1">
    <citation type="submission" date="2016-12" db="EMBL/GenBank/DDBJ databases">
        <authorList>
            <person name="Song W.-J."/>
            <person name="Kurnit D.M."/>
        </authorList>
    </citation>
    <scope>NUCLEOTIDE SEQUENCE [LARGE SCALE GENOMIC DNA]</scope>
    <source>
        <strain evidence="6 7">DSM 19599</strain>
    </source>
</reference>
<dbReference type="RefSeq" id="WP_084565016.1">
    <property type="nucleotide sequence ID" value="NZ_FRXO01000013.1"/>
</dbReference>
<dbReference type="PROSITE" id="PS50949">
    <property type="entry name" value="HTH_GNTR"/>
    <property type="match status" value="1"/>
</dbReference>
<sequence length="280" mass="30708">MKRQATIGRDESAGRKPAGRSAAETADETPAPAGGPSPLSSLPPAHMPLWSQVKSALIARIHEEGLGEHAKLPSEHELCAEFGVSRTVVREALNQLVNERVIYKLQGKGAFVASQREEQDFLGTSAGFSGELLGKQKVIARQVLRQTVTDPHERARHLLKLAAGQKVISLDRVLHVDGMPRIIVRTLIPEALAPGLDQVNMQNRSLYDTLRRQYGIVVKRADRWLEALMPTREDAALLGAPVDQPVIGIESCAYTASGDPVEYYTGVYRSDRARLHFRVG</sequence>
<evidence type="ECO:0000256" key="4">
    <source>
        <dbReference type="SAM" id="MobiDB-lite"/>
    </source>
</evidence>
<dbReference type="Pfam" id="PF07702">
    <property type="entry name" value="UTRA"/>
    <property type="match status" value="1"/>
</dbReference>
<feature type="domain" description="HTH gntR-type" evidence="5">
    <location>
        <begin position="47"/>
        <end position="115"/>
    </location>
</feature>
<feature type="compositionally biased region" description="Low complexity" evidence="4">
    <location>
        <begin position="22"/>
        <end position="44"/>
    </location>
</feature>
<evidence type="ECO:0000313" key="7">
    <source>
        <dbReference type="Proteomes" id="UP000186406"/>
    </source>
</evidence>
<dbReference type="SMART" id="SM00866">
    <property type="entry name" value="UTRA"/>
    <property type="match status" value="1"/>
</dbReference>
<keyword evidence="1" id="KW-0805">Transcription regulation</keyword>
<dbReference type="InterPro" id="IPR000524">
    <property type="entry name" value="Tscrpt_reg_HTH_GntR"/>
</dbReference>
<dbReference type="Gene3D" id="1.10.10.10">
    <property type="entry name" value="Winged helix-like DNA-binding domain superfamily/Winged helix DNA-binding domain"/>
    <property type="match status" value="1"/>
</dbReference>
<evidence type="ECO:0000256" key="1">
    <source>
        <dbReference type="ARBA" id="ARBA00023015"/>
    </source>
</evidence>
<dbReference type="InterPro" id="IPR050679">
    <property type="entry name" value="Bact_HTH_transcr_reg"/>
</dbReference>
<dbReference type="AlphaFoldDB" id="A0A1M7ZR74"/>
<dbReference type="Pfam" id="PF00392">
    <property type="entry name" value="GntR"/>
    <property type="match status" value="1"/>
</dbReference>
<dbReference type="SMART" id="SM00345">
    <property type="entry name" value="HTH_GNTR"/>
    <property type="match status" value="1"/>
</dbReference>
<dbReference type="GO" id="GO:0003700">
    <property type="term" value="F:DNA-binding transcription factor activity"/>
    <property type="evidence" value="ECO:0007669"/>
    <property type="project" value="InterPro"/>
</dbReference>
<dbReference type="OrthoDB" id="9028214at2"/>
<dbReference type="PANTHER" id="PTHR44846:SF1">
    <property type="entry name" value="MANNOSYL-D-GLYCERATE TRANSPORT_METABOLISM SYSTEM REPRESSOR MNGR-RELATED"/>
    <property type="match status" value="1"/>
</dbReference>
<dbReference type="InterPro" id="IPR036388">
    <property type="entry name" value="WH-like_DNA-bd_sf"/>
</dbReference>
<organism evidence="6 7">
    <name type="scientific">Pseudoxanthobacter soli DSM 19599</name>
    <dbReference type="NCBI Taxonomy" id="1123029"/>
    <lineage>
        <taxon>Bacteria</taxon>
        <taxon>Pseudomonadati</taxon>
        <taxon>Pseudomonadota</taxon>
        <taxon>Alphaproteobacteria</taxon>
        <taxon>Hyphomicrobiales</taxon>
        <taxon>Segnochrobactraceae</taxon>
        <taxon>Pseudoxanthobacter</taxon>
    </lineage>
</organism>
<dbReference type="GO" id="GO:0045892">
    <property type="term" value="P:negative regulation of DNA-templated transcription"/>
    <property type="evidence" value="ECO:0007669"/>
    <property type="project" value="TreeGrafter"/>
</dbReference>
<evidence type="ECO:0000256" key="3">
    <source>
        <dbReference type="ARBA" id="ARBA00023163"/>
    </source>
</evidence>
<dbReference type="CDD" id="cd07377">
    <property type="entry name" value="WHTH_GntR"/>
    <property type="match status" value="1"/>
</dbReference>
<proteinExistence type="predicted"/>
<dbReference type="EMBL" id="FRXO01000013">
    <property type="protein sequence ID" value="SHO67385.1"/>
    <property type="molecule type" value="Genomic_DNA"/>
</dbReference>
<keyword evidence="2" id="KW-0238">DNA-binding</keyword>
<dbReference type="SUPFAM" id="SSF64288">
    <property type="entry name" value="Chorismate lyase-like"/>
    <property type="match status" value="1"/>
</dbReference>
<dbReference type="Proteomes" id="UP000186406">
    <property type="component" value="Unassembled WGS sequence"/>
</dbReference>
<evidence type="ECO:0000313" key="6">
    <source>
        <dbReference type="EMBL" id="SHO67385.1"/>
    </source>
</evidence>
<evidence type="ECO:0000259" key="5">
    <source>
        <dbReference type="PROSITE" id="PS50949"/>
    </source>
</evidence>
<gene>
    <name evidence="6" type="ORF">SAMN02745172_04063</name>
</gene>
<dbReference type="InterPro" id="IPR011663">
    <property type="entry name" value="UTRA"/>
</dbReference>
<keyword evidence="3" id="KW-0804">Transcription</keyword>
<dbReference type="Gene3D" id="3.40.1410.10">
    <property type="entry name" value="Chorismate lyase-like"/>
    <property type="match status" value="1"/>
</dbReference>
<dbReference type="InterPro" id="IPR028978">
    <property type="entry name" value="Chorismate_lyase_/UTRA_dom_sf"/>
</dbReference>
<dbReference type="SUPFAM" id="SSF46785">
    <property type="entry name" value="Winged helix' DNA-binding domain"/>
    <property type="match status" value="1"/>
</dbReference>
<dbReference type="InterPro" id="IPR036390">
    <property type="entry name" value="WH_DNA-bd_sf"/>
</dbReference>
<feature type="region of interest" description="Disordered" evidence="4">
    <location>
        <begin position="1"/>
        <end position="46"/>
    </location>
</feature>
<keyword evidence="7" id="KW-1185">Reference proteome</keyword>
<evidence type="ECO:0000256" key="2">
    <source>
        <dbReference type="ARBA" id="ARBA00023125"/>
    </source>
</evidence>
<dbReference type="PANTHER" id="PTHR44846">
    <property type="entry name" value="MANNOSYL-D-GLYCERATE TRANSPORT/METABOLISM SYSTEM REPRESSOR MNGR-RELATED"/>
    <property type="match status" value="1"/>
</dbReference>
<protein>
    <submittedName>
        <fullName evidence="6">GntR family transcriptional regulator</fullName>
    </submittedName>
</protein>
<dbReference type="STRING" id="1123029.SAMN02745172_04063"/>